<reference evidence="2" key="1">
    <citation type="submission" date="2020-02" db="EMBL/GenBank/DDBJ databases">
        <authorList>
            <person name="Meier V. D."/>
        </authorList>
    </citation>
    <scope>NUCLEOTIDE SEQUENCE</scope>
    <source>
        <strain evidence="2">AVDCRST_MAG76</strain>
    </source>
</reference>
<feature type="compositionally biased region" description="Basic and acidic residues" evidence="1">
    <location>
        <begin position="1"/>
        <end position="11"/>
    </location>
</feature>
<sequence length="34" mass="4016">ATDRRPQDLQDPRALPQPGELRRRARGLLRRPRP</sequence>
<proteinExistence type="predicted"/>
<dbReference type="EMBL" id="CADCSZ010000201">
    <property type="protein sequence ID" value="CAA9270892.1"/>
    <property type="molecule type" value="Genomic_DNA"/>
</dbReference>
<organism evidence="2">
    <name type="scientific">uncultured Acidimicrobiales bacterium</name>
    <dbReference type="NCBI Taxonomy" id="310071"/>
    <lineage>
        <taxon>Bacteria</taxon>
        <taxon>Bacillati</taxon>
        <taxon>Actinomycetota</taxon>
        <taxon>Acidimicrobiia</taxon>
        <taxon>Acidimicrobiales</taxon>
        <taxon>environmental samples</taxon>
    </lineage>
</organism>
<evidence type="ECO:0000313" key="2">
    <source>
        <dbReference type="EMBL" id="CAA9270892.1"/>
    </source>
</evidence>
<protein>
    <submittedName>
        <fullName evidence="2">Uncharacterized protein</fullName>
    </submittedName>
</protein>
<evidence type="ECO:0000256" key="1">
    <source>
        <dbReference type="SAM" id="MobiDB-lite"/>
    </source>
</evidence>
<dbReference type="AlphaFoldDB" id="A0A6J4J9V0"/>
<feature type="compositionally biased region" description="Basic residues" evidence="1">
    <location>
        <begin position="23"/>
        <end position="34"/>
    </location>
</feature>
<feature type="region of interest" description="Disordered" evidence="1">
    <location>
        <begin position="1"/>
        <end position="34"/>
    </location>
</feature>
<feature type="non-terminal residue" evidence="2">
    <location>
        <position position="1"/>
    </location>
</feature>
<gene>
    <name evidence="2" type="ORF">AVDCRST_MAG76-3361</name>
</gene>
<name>A0A6J4J9V0_9ACTN</name>
<feature type="non-terminal residue" evidence="2">
    <location>
        <position position="34"/>
    </location>
</feature>
<accession>A0A6J4J9V0</accession>